<reference evidence="12" key="1">
    <citation type="journal article" date="2019" name="Int. J. Syst. Evol. Microbiol.">
        <title>The Global Catalogue of Microorganisms (GCM) 10K type strain sequencing project: providing services to taxonomists for standard genome sequencing and annotation.</title>
        <authorList>
            <consortium name="The Broad Institute Genomics Platform"/>
            <consortium name="The Broad Institute Genome Sequencing Center for Infectious Disease"/>
            <person name="Wu L."/>
            <person name="Ma J."/>
        </authorList>
    </citation>
    <scope>NUCLEOTIDE SEQUENCE [LARGE SCALE GENOMIC DNA]</scope>
    <source>
        <strain evidence="12">TBRC 4489</strain>
    </source>
</reference>
<sequence length="865" mass="94043">MERENGEREARRLEALRATGLLDAPETPLLDQVTRMAVRLLDVPAALVTLIAEDRQVIVSSAGSGESPPSRQTPLSQSMCRHLVRDDAPLTVGDARGDERWAGIGAVSRGELTAYAGTPLHAPGGPPLGALCVIDGRPRPWTRQELETLEALAAMAEAEIASRAAERTAREELERERMFLSELLDSLDIPVSACDAEGRIVRFNQPMREILPAPELPVGQEIWARAYRLFDAAGRRLLDVDELPLVRAMRERYDGQEVVVRPPGAPPRRYLVNGRPIVSSGGRRLGAVAVAHDVNGEHRVRLLRDLQHATVRALADAASAQQAACGVIGAITGTLGWACGEYWQADPKGTRLTRTGSWTRPDLDLSAFTGGDPMTVRRGQGLPGRVKATASPVWICDLRAGAEDMLRAEEALGAGLRTAVGLPVRSGDRVLAVLTFFADTVEERDEELIDLLGGVCAHVGRYMERRRAEDLALALTASRRHFDQVVAQLDDLVWTLEIPDDGEPHPVYVSGNTAGVLGGQAPRGFDAVYVRDHVHPDDRQTFAGMIAEFRAGRPAEAEYRITGLDGVIRWIWSRGTPRREDGRTMVDGISTDITGRREITEEREQLLAAEREQVRRLRDLDRMKDELVALVSHEIRSPIAVIRSYAEMLLDDPGLDDEQRMFADVIDRRSTHLQHLVDDLLDLARLDTGTIGVDARPLSLNRLVRQAVDDHRAAAEAKRLAVTVRLERHLPVHGDPVRLRQVLDNLLSNAVKYTPEGGSVTVAAGCGATIDVDDGGECRSGAVTLTVADTGIGIPAEQYERLFDRFFRAANAVEAGIKGTGLGLPITKAIVEAHGGTITASPRDGGGTVFTVHLPTGAPQTGGDH</sequence>
<feature type="domain" description="PAC" evidence="10">
    <location>
        <begin position="555"/>
        <end position="605"/>
    </location>
</feature>
<comment type="catalytic activity">
    <reaction evidence="1">
        <text>ATP + protein L-histidine = ADP + protein N-phospho-L-histidine.</text>
        <dbReference type="EC" id="2.7.13.3"/>
    </reaction>
</comment>
<dbReference type="Gene3D" id="3.30.450.20">
    <property type="entry name" value="PAS domain"/>
    <property type="match status" value="2"/>
</dbReference>
<evidence type="ECO:0000259" key="9">
    <source>
        <dbReference type="PROSITE" id="PS50109"/>
    </source>
</evidence>
<dbReference type="Pfam" id="PF02518">
    <property type="entry name" value="HATPase_c"/>
    <property type="match status" value="1"/>
</dbReference>
<dbReference type="Pfam" id="PF08447">
    <property type="entry name" value="PAS_3"/>
    <property type="match status" value="1"/>
</dbReference>
<dbReference type="PANTHER" id="PTHR43711">
    <property type="entry name" value="TWO-COMPONENT HISTIDINE KINASE"/>
    <property type="match status" value="1"/>
</dbReference>
<keyword evidence="7" id="KW-0902">Two-component regulatory system</keyword>
<evidence type="ECO:0000256" key="7">
    <source>
        <dbReference type="ARBA" id="ARBA00023012"/>
    </source>
</evidence>
<dbReference type="SUPFAM" id="SSF47384">
    <property type="entry name" value="Homodimeric domain of signal transducing histidine kinase"/>
    <property type="match status" value="1"/>
</dbReference>
<dbReference type="InterPro" id="IPR000700">
    <property type="entry name" value="PAS-assoc_C"/>
</dbReference>
<dbReference type="PROSITE" id="PS50109">
    <property type="entry name" value="HIS_KIN"/>
    <property type="match status" value="1"/>
</dbReference>
<dbReference type="InterPro" id="IPR036097">
    <property type="entry name" value="HisK_dim/P_sf"/>
</dbReference>
<dbReference type="SUPFAM" id="SSF55874">
    <property type="entry name" value="ATPase domain of HSP90 chaperone/DNA topoisomerase II/histidine kinase"/>
    <property type="match status" value="1"/>
</dbReference>
<evidence type="ECO:0000259" key="10">
    <source>
        <dbReference type="PROSITE" id="PS50113"/>
    </source>
</evidence>
<evidence type="ECO:0000313" key="11">
    <source>
        <dbReference type="EMBL" id="MFC4058853.1"/>
    </source>
</evidence>
<dbReference type="RefSeq" id="WP_377287179.1">
    <property type="nucleotide sequence ID" value="NZ_JBHSBM010000016.1"/>
</dbReference>
<accession>A0ABV8I719</accession>
<evidence type="ECO:0000313" key="12">
    <source>
        <dbReference type="Proteomes" id="UP001595850"/>
    </source>
</evidence>
<dbReference type="CDD" id="cd00082">
    <property type="entry name" value="HisKA"/>
    <property type="match status" value="1"/>
</dbReference>
<dbReference type="Proteomes" id="UP001595850">
    <property type="component" value="Unassembled WGS sequence"/>
</dbReference>
<dbReference type="InterPro" id="IPR035965">
    <property type="entry name" value="PAS-like_dom_sf"/>
</dbReference>
<dbReference type="CDD" id="cd00130">
    <property type="entry name" value="PAS"/>
    <property type="match status" value="1"/>
</dbReference>
<dbReference type="InterPro" id="IPR000014">
    <property type="entry name" value="PAS"/>
</dbReference>
<dbReference type="EC" id="2.7.13.3" evidence="3"/>
<dbReference type="Pfam" id="PF13185">
    <property type="entry name" value="GAF_2"/>
    <property type="match status" value="1"/>
</dbReference>
<dbReference type="SMART" id="SM00086">
    <property type="entry name" value="PAC"/>
    <property type="match status" value="1"/>
</dbReference>
<comment type="caution">
    <text evidence="11">The sequence shown here is derived from an EMBL/GenBank/DDBJ whole genome shotgun (WGS) entry which is preliminary data.</text>
</comment>
<evidence type="ECO:0000256" key="8">
    <source>
        <dbReference type="SAM" id="Coils"/>
    </source>
</evidence>
<keyword evidence="11" id="KW-0547">Nucleotide-binding</keyword>
<dbReference type="InterPro" id="IPR001610">
    <property type="entry name" value="PAC"/>
</dbReference>
<dbReference type="Pfam" id="PF00512">
    <property type="entry name" value="HisKA"/>
    <property type="match status" value="1"/>
</dbReference>
<keyword evidence="11" id="KW-0067">ATP-binding</keyword>
<feature type="domain" description="Histidine kinase" evidence="9">
    <location>
        <begin position="630"/>
        <end position="858"/>
    </location>
</feature>
<protein>
    <recommendedName>
        <fullName evidence="3">histidine kinase</fullName>
        <ecNumber evidence="3">2.7.13.3</ecNumber>
    </recommendedName>
</protein>
<evidence type="ECO:0000256" key="2">
    <source>
        <dbReference type="ARBA" id="ARBA00004236"/>
    </source>
</evidence>
<dbReference type="InterPro" id="IPR005467">
    <property type="entry name" value="His_kinase_dom"/>
</dbReference>
<dbReference type="SUPFAM" id="SSF55781">
    <property type="entry name" value="GAF domain-like"/>
    <property type="match status" value="2"/>
</dbReference>
<proteinExistence type="predicted"/>
<organism evidence="11 12">
    <name type="scientific">Planomonospora corallina</name>
    <dbReference type="NCBI Taxonomy" id="1806052"/>
    <lineage>
        <taxon>Bacteria</taxon>
        <taxon>Bacillati</taxon>
        <taxon>Actinomycetota</taxon>
        <taxon>Actinomycetes</taxon>
        <taxon>Streptosporangiales</taxon>
        <taxon>Streptosporangiaceae</taxon>
        <taxon>Planomonospora</taxon>
    </lineage>
</organism>
<gene>
    <name evidence="11" type="ORF">ACFOWE_11140</name>
</gene>
<dbReference type="InterPro" id="IPR003018">
    <property type="entry name" value="GAF"/>
</dbReference>
<evidence type="ECO:0000256" key="6">
    <source>
        <dbReference type="ARBA" id="ARBA00022777"/>
    </source>
</evidence>
<evidence type="ECO:0000256" key="5">
    <source>
        <dbReference type="ARBA" id="ARBA00022679"/>
    </source>
</evidence>
<name>A0ABV8I719_9ACTN</name>
<dbReference type="InterPro" id="IPR036890">
    <property type="entry name" value="HATPase_C_sf"/>
</dbReference>
<dbReference type="InterPro" id="IPR004358">
    <property type="entry name" value="Sig_transdc_His_kin-like_C"/>
</dbReference>
<comment type="subcellular location">
    <subcellularLocation>
        <location evidence="2">Cell membrane</location>
    </subcellularLocation>
</comment>
<dbReference type="InterPro" id="IPR003661">
    <property type="entry name" value="HisK_dim/P_dom"/>
</dbReference>
<evidence type="ECO:0000256" key="3">
    <source>
        <dbReference type="ARBA" id="ARBA00012438"/>
    </source>
</evidence>
<dbReference type="SMART" id="SM00388">
    <property type="entry name" value="HisKA"/>
    <property type="match status" value="1"/>
</dbReference>
<dbReference type="InterPro" id="IPR050736">
    <property type="entry name" value="Sensor_HK_Regulatory"/>
</dbReference>
<dbReference type="InterPro" id="IPR003594">
    <property type="entry name" value="HATPase_dom"/>
</dbReference>
<dbReference type="Pfam" id="PF01590">
    <property type="entry name" value="GAF"/>
    <property type="match status" value="1"/>
</dbReference>
<keyword evidence="4" id="KW-0597">Phosphoprotein</keyword>
<dbReference type="Gene3D" id="3.30.450.40">
    <property type="match status" value="2"/>
</dbReference>
<dbReference type="GO" id="GO:0005524">
    <property type="term" value="F:ATP binding"/>
    <property type="evidence" value="ECO:0007669"/>
    <property type="project" value="UniProtKB-KW"/>
</dbReference>
<dbReference type="Gene3D" id="3.30.565.10">
    <property type="entry name" value="Histidine kinase-like ATPase, C-terminal domain"/>
    <property type="match status" value="1"/>
</dbReference>
<evidence type="ECO:0000256" key="4">
    <source>
        <dbReference type="ARBA" id="ARBA00022553"/>
    </source>
</evidence>
<dbReference type="EMBL" id="JBHSBM010000016">
    <property type="protein sequence ID" value="MFC4058853.1"/>
    <property type="molecule type" value="Genomic_DNA"/>
</dbReference>
<dbReference type="CDD" id="cd00075">
    <property type="entry name" value="HATPase"/>
    <property type="match status" value="1"/>
</dbReference>
<feature type="coiled-coil region" evidence="8">
    <location>
        <begin position="146"/>
        <end position="175"/>
    </location>
</feature>
<evidence type="ECO:0000256" key="1">
    <source>
        <dbReference type="ARBA" id="ARBA00000085"/>
    </source>
</evidence>
<dbReference type="InterPro" id="IPR029016">
    <property type="entry name" value="GAF-like_dom_sf"/>
</dbReference>
<dbReference type="PROSITE" id="PS50113">
    <property type="entry name" value="PAC"/>
    <property type="match status" value="1"/>
</dbReference>
<dbReference type="SUPFAM" id="SSF55785">
    <property type="entry name" value="PYP-like sensor domain (PAS domain)"/>
    <property type="match status" value="2"/>
</dbReference>
<dbReference type="PANTHER" id="PTHR43711:SF1">
    <property type="entry name" value="HISTIDINE KINASE 1"/>
    <property type="match status" value="1"/>
</dbReference>
<keyword evidence="5" id="KW-0808">Transferase</keyword>
<dbReference type="PRINTS" id="PR00344">
    <property type="entry name" value="BCTRLSENSOR"/>
</dbReference>
<keyword evidence="8" id="KW-0175">Coiled coil</keyword>
<dbReference type="InterPro" id="IPR013655">
    <property type="entry name" value="PAS_fold_3"/>
</dbReference>
<keyword evidence="6" id="KW-0418">Kinase</keyword>
<dbReference type="SMART" id="SM00065">
    <property type="entry name" value="GAF"/>
    <property type="match status" value="2"/>
</dbReference>
<keyword evidence="12" id="KW-1185">Reference proteome</keyword>
<dbReference type="Gene3D" id="1.10.287.130">
    <property type="match status" value="1"/>
</dbReference>
<dbReference type="SMART" id="SM00387">
    <property type="entry name" value="HATPase_c"/>
    <property type="match status" value="1"/>
</dbReference>